<protein>
    <submittedName>
        <fullName evidence="1">Uncharacterized protein</fullName>
    </submittedName>
</protein>
<dbReference type="EMBL" id="HACA01010142">
    <property type="protein sequence ID" value="CDW27503.1"/>
    <property type="molecule type" value="Transcribed_RNA"/>
</dbReference>
<accession>A0A0K2TN19</accession>
<feature type="non-terminal residue" evidence="1">
    <location>
        <position position="105"/>
    </location>
</feature>
<dbReference type="AlphaFoldDB" id="A0A0K2TN19"/>
<sequence length="105" mass="12092">MEGEGREELKDDVRENHISLCKAIRFFLVSTINNANIINFSLNVYVASTLKILKVLSCPNNSKESISLSSTRGATWIILSVRLGFSNFLLLKKPFIYFFWKKFKK</sequence>
<organism evidence="1">
    <name type="scientific">Lepeophtheirus salmonis</name>
    <name type="common">Salmon louse</name>
    <name type="synonym">Caligus salmonis</name>
    <dbReference type="NCBI Taxonomy" id="72036"/>
    <lineage>
        <taxon>Eukaryota</taxon>
        <taxon>Metazoa</taxon>
        <taxon>Ecdysozoa</taxon>
        <taxon>Arthropoda</taxon>
        <taxon>Crustacea</taxon>
        <taxon>Multicrustacea</taxon>
        <taxon>Hexanauplia</taxon>
        <taxon>Copepoda</taxon>
        <taxon>Siphonostomatoida</taxon>
        <taxon>Caligidae</taxon>
        <taxon>Lepeophtheirus</taxon>
    </lineage>
</organism>
<proteinExistence type="predicted"/>
<name>A0A0K2TN19_LEPSM</name>
<evidence type="ECO:0000313" key="1">
    <source>
        <dbReference type="EMBL" id="CDW27503.1"/>
    </source>
</evidence>
<reference evidence="1" key="1">
    <citation type="submission" date="2014-05" db="EMBL/GenBank/DDBJ databases">
        <authorList>
            <person name="Chronopoulou M."/>
        </authorList>
    </citation>
    <scope>NUCLEOTIDE SEQUENCE</scope>
    <source>
        <tissue evidence="1">Whole organism</tissue>
    </source>
</reference>